<protein>
    <submittedName>
        <fullName evidence="2">Uncharacterized protein</fullName>
    </submittedName>
</protein>
<feature type="region of interest" description="Disordered" evidence="1">
    <location>
        <begin position="246"/>
        <end position="287"/>
    </location>
</feature>
<comment type="caution">
    <text evidence="2">The sequence shown here is derived from an EMBL/GenBank/DDBJ whole genome shotgun (WGS) entry which is preliminary data.</text>
</comment>
<dbReference type="Proteomes" id="UP000193986">
    <property type="component" value="Unassembled WGS sequence"/>
</dbReference>
<evidence type="ECO:0000313" key="3">
    <source>
        <dbReference type="Proteomes" id="UP000193986"/>
    </source>
</evidence>
<gene>
    <name evidence="2" type="ORF">BCR39DRAFT_531336</name>
</gene>
<keyword evidence="3" id="KW-1185">Reference proteome</keyword>
<dbReference type="EMBL" id="MCFC01000024">
    <property type="protein sequence ID" value="ORY29638.1"/>
    <property type="molecule type" value="Genomic_DNA"/>
</dbReference>
<dbReference type="InParanoid" id="A0A1Y2B480"/>
<evidence type="ECO:0000256" key="1">
    <source>
        <dbReference type="SAM" id="MobiDB-lite"/>
    </source>
</evidence>
<name>A0A1Y2B480_9TREE</name>
<proteinExistence type="predicted"/>
<evidence type="ECO:0000313" key="2">
    <source>
        <dbReference type="EMBL" id="ORY29638.1"/>
    </source>
</evidence>
<feature type="compositionally biased region" description="Acidic residues" evidence="1">
    <location>
        <begin position="272"/>
        <end position="282"/>
    </location>
</feature>
<dbReference type="AlphaFoldDB" id="A0A1Y2B480"/>
<organism evidence="2 3">
    <name type="scientific">Naematelia encephala</name>
    <dbReference type="NCBI Taxonomy" id="71784"/>
    <lineage>
        <taxon>Eukaryota</taxon>
        <taxon>Fungi</taxon>
        <taxon>Dikarya</taxon>
        <taxon>Basidiomycota</taxon>
        <taxon>Agaricomycotina</taxon>
        <taxon>Tremellomycetes</taxon>
        <taxon>Tremellales</taxon>
        <taxon>Naemateliaceae</taxon>
        <taxon>Naematelia</taxon>
    </lineage>
</organism>
<sequence length="326" mass="36492">MQFTSSKYTFGAPSSIGFPSLHHVSHFDTPTRPRRTPVIAPRELIYQPCVSTIPLTTSTSAQQHIAEAAHFWSAQEPSSLLCTRFPTGASPSREHHPGLTPRQKLRFSKVEPRPSLLAPFVTPVYQPPTSSWTTDPAAYHHTYNDFPRPTGDLPPTSLYASWAKETTTPGAGLGQRFGRGRIERKAAGPSTKIYDPSMLLEPSALPRDAFCPSAPRIPTKEVMDDPLPVPDFGKLNDKQYVFRGYPEYSDHGDERYDDAWDERYDGEGQGREEDEEEEENEEEAVRREWQEGGWMRWRGLENVGLGISVEEWASNVADDGSSGGWA</sequence>
<accession>A0A1Y2B480</accession>
<reference evidence="2 3" key="1">
    <citation type="submission" date="2016-07" db="EMBL/GenBank/DDBJ databases">
        <title>Pervasive Adenine N6-methylation of Active Genes in Fungi.</title>
        <authorList>
            <consortium name="DOE Joint Genome Institute"/>
            <person name="Mondo S.J."/>
            <person name="Dannebaum R.O."/>
            <person name="Kuo R.C."/>
            <person name="Labutti K."/>
            <person name="Haridas S."/>
            <person name="Kuo A."/>
            <person name="Salamov A."/>
            <person name="Ahrendt S.R."/>
            <person name="Lipzen A."/>
            <person name="Sullivan W."/>
            <person name="Andreopoulos W.B."/>
            <person name="Clum A."/>
            <person name="Lindquist E."/>
            <person name="Daum C."/>
            <person name="Ramamoorthy G.K."/>
            <person name="Gryganskyi A."/>
            <person name="Culley D."/>
            <person name="Magnuson J.K."/>
            <person name="James T.Y."/>
            <person name="O'Malley M.A."/>
            <person name="Stajich J.E."/>
            <person name="Spatafora J.W."/>
            <person name="Visel A."/>
            <person name="Grigoriev I.V."/>
        </authorList>
    </citation>
    <scope>NUCLEOTIDE SEQUENCE [LARGE SCALE GENOMIC DNA]</scope>
    <source>
        <strain evidence="2 3">68-887.2</strain>
    </source>
</reference>
<feature type="compositionally biased region" description="Basic and acidic residues" evidence="1">
    <location>
        <begin position="248"/>
        <end position="271"/>
    </location>
</feature>